<evidence type="ECO:0000256" key="1">
    <source>
        <dbReference type="ARBA" id="ARBA00004742"/>
    </source>
</evidence>
<evidence type="ECO:0000256" key="11">
    <source>
        <dbReference type="ARBA" id="ARBA00023239"/>
    </source>
</evidence>
<protein>
    <recommendedName>
        <fullName evidence="3">phosphoenolpyruvate carboxykinase (ATP)</fullName>
        <ecNumber evidence="3">4.1.1.49</ecNumber>
    </recommendedName>
</protein>
<dbReference type="EC" id="4.1.1.49" evidence="3"/>
<evidence type="ECO:0000256" key="10">
    <source>
        <dbReference type="ARBA" id="ARBA00023211"/>
    </source>
</evidence>
<dbReference type="CDD" id="cd00484">
    <property type="entry name" value="PEPCK_ATP"/>
    <property type="match status" value="1"/>
</dbReference>
<evidence type="ECO:0000256" key="4">
    <source>
        <dbReference type="ARBA" id="ARBA00022432"/>
    </source>
</evidence>
<dbReference type="SUPFAM" id="SSF68923">
    <property type="entry name" value="PEP carboxykinase N-terminal domain"/>
    <property type="match status" value="1"/>
</dbReference>
<evidence type="ECO:0000256" key="6">
    <source>
        <dbReference type="ARBA" id="ARBA00022723"/>
    </source>
</evidence>
<dbReference type="InterPro" id="IPR013035">
    <property type="entry name" value="PEP_carboxykinase_C"/>
</dbReference>
<comment type="pathway">
    <text evidence="1">Carbohydrate biosynthesis; gluconeogenesis.</text>
</comment>
<evidence type="ECO:0000313" key="14">
    <source>
        <dbReference type="Proteomes" id="UP000054560"/>
    </source>
</evidence>
<dbReference type="GO" id="GO:0005829">
    <property type="term" value="C:cytosol"/>
    <property type="evidence" value="ECO:0007669"/>
    <property type="project" value="TreeGrafter"/>
</dbReference>
<dbReference type="SUPFAM" id="SSF53795">
    <property type="entry name" value="PEP carboxykinase-like"/>
    <property type="match status" value="1"/>
</dbReference>
<keyword evidence="13" id="KW-0670">Pyruvate</keyword>
<dbReference type="NCBIfam" id="NF006820">
    <property type="entry name" value="PRK09344.1-2"/>
    <property type="match status" value="1"/>
</dbReference>
<evidence type="ECO:0000256" key="7">
    <source>
        <dbReference type="ARBA" id="ARBA00022741"/>
    </source>
</evidence>
<dbReference type="STRING" id="667725.A0A0L0G4J9"/>
<dbReference type="GO" id="GO:0005524">
    <property type="term" value="F:ATP binding"/>
    <property type="evidence" value="ECO:0007669"/>
    <property type="project" value="UniProtKB-KW"/>
</dbReference>
<evidence type="ECO:0000256" key="9">
    <source>
        <dbReference type="ARBA" id="ARBA00022840"/>
    </source>
</evidence>
<organism evidence="13 14">
    <name type="scientific">Sphaeroforma arctica JP610</name>
    <dbReference type="NCBI Taxonomy" id="667725"/>
    <lineage>
        <taxon>Eukaryota</taxon>
        <taxon>Ichthyosporea</taxon>
        <taxon>Ichthyophonida</taxon>
        <taxon>Sphaeroforma</taxon>
    </lineage>
</organism>
<dbReference type="PANTHER" id="PTHR30031:SF0">
    <property type="entry name" value="PHOSPHOENOLPYRUVATE CARBOXYKINASE (ATP)"/>
    <property type="match status" value="1"/>
</dbReference>
<name>A0A0L0G4J9_9EUKA</name>
<dbReference type="PIRSF" id="PIRSF006294">
    <property type="entry name" value="PEP_crbxkin"/>
    <property type="match status" value="1"/>
</dbReference>
<dbReference type="EMBL" id="KQ241859">
    <property type="protein sequence ID" value="KNC83148.1"/>
    <property type="molecule type" value="Genomic_DNA"/>
</dbReference>
<dbReference type="Pfam" id="PF01293">
    <property type="entry name" value="PEPCK_ATP"/>
    <property type="match status" value="1"/>
</dbReference>
<keyword evidence="4" id="KW-0312">Gluconeogenesis</keyword>
<dbReference type="GO" id="GO:0046872">
    <property type="term" value="F:metal ion binding"/>
    <property type="evidence" value="ECO:0007669"/>
    <property type="project" value="UniProtKB-KW"/>
</dbReference>
<keyword evidence="13" id="KW-0418">Kinase</keyword>
<dbReference type="InterPro" id="IPR001272">
    <property type="entry name" value="PEP_carboxykinase_ATP"/>
</dbReference>
<dbReference type="AlphaFoldDB" id="A0A0L0G4J9"/>
<comment type="catalytic activity">
    <reaction evidence="12">
        <text>oxaloacetate + ATP = phosphoenolpyruvate + ADP + CO2</text>
        <dbReference type="Rhea" id="RHEA:18617"/>
        <dbReference type="ChEBI" id="CHEBI:16452"/>
        <dbReference type="ChEBI" id="CHEBI:16526"/>
        <dbReference type="ChEBI" id="CHEBI:30616"/>
        <dbReference type="ChEBI" id="CHEBI:58702"/>
        <dbReference type="ChEBI" id="CHEBI:456216"/>
        <dbReference type="EC" id="4.1.1.49"/>
    </reaction>
</comment>
<dbReference type="Gene3D" id="2.170.8.10">
    <property type="entry name" value="Phosphoenolpyruvate Carboxykinase, domain 2"/>
    <property type="match status" value="1"/>
</dbReference>
<keyword evidence="11" id="KW-0456">Lyase</keyword>
<dbReference type="NCBIfam" id="TIGR00224">
    <property type="entry name" value="pckA"/>
    <property type="match status" value="1"/>
</dbReference>
<keyword evidence="7" id="KW-0547">Nucleotide-binding</keyword>
<keyword evidence="5" id="KW-0963">Cytoplasm</keyword>
<evidence type="ECO:0000256" key="2">
    <source>
        <dbReference type="ARBA" id="ARBA00006052"/>
    </source>
</evidence>
<evidence type="ECO:0000256" key="8">
    <source>
        <dbReference type="ARBA" id="ARBA00022793"/>
    </source>
</evidence>
<evidence type="ECO:0000256" key="3">
    <source>
        <dbReference type="ARBA" id="ARBA00012363"/>
    </source>
</evidence>
<evidence type="ECO:0000313" key="13">
    <source>
        <dbReference type="EMBL" id="KNC83148.1"/>
    </source>
</evidence>
<dbReference type="Gene3D" id="3.90.228.20">
    <property type="match status" value="1"/>
</dbReference>
<comment type="similarity">
    <text evidence="2">Belongs to the phosphoenolpyruvate carboxykinase (ATP) family.</text>
</comment>
<dbReference type="GeneID" id="25905082"/>
<dbReference type="UniPathway" id="UPA00138"/>
<dbReference type="HAMAP" id="MF_00453">
    <property type="entry name" value="PEPCK_ATP"/>
    <property type="match status" value="1"/>
</dbReference>
<proteinExistence type="inferred from homology"/>
<keyword evidence="8" id="KW-0210">Decarboxylase</keyword>
<accession>A0A0L0G4J9</accession>
<dbReference type="eggNOG" id="ENOG502QQI5">
    <property type="taxonomic scope" value="Eukaryota"/>
</dbReference>
<dbReference type="RefSeq" id="XP_014157050.1">
    <property type="nucleotide sequence ID" value="XM_014301575.1"/>
</dbReference>
<evidence type="ECO:0000256" key="5">
    <source>
        <dbReference type="ARBA" id="ARBA00022490"/>
    </source>
</evidence>
<keyword evidence="9" id="KW-0067">ATP-binding</keyword>
<sequence>MSIAFATRGLRSLHGVHRMAPTLFRGKSMAAHSQDQHLLADVGISSSVPLHHNLTYKEVNEHEIANNEGAATANGTYSIDTGMFTGRSPKDKYIVEQSPSKEDIWWGPVNAPMKPAVFDKLYNKVINHYNQTADKMYVFDGYCGANPATQKKVRFITELAWQHHFVRNMFIRPADDADLSDFKPDFTIINACKVTNPDYKEDDLNSDVFVGFNIEKKVGVIGGTWYGGEMKKGIFSMMNYWLPKEGIMSMHCSANVGKDGDTALFFGLSGTGKTTLSADPKRFLIGDDEHGWDHHGVFNFEGGCYAKTINLAPETEPEIHAAIKPNALLENVVLKEDKTPDYFDVSKTQNGRVSYPIFHIPNYEPTSQAGHPKNVIFLTCDAYGVLPPVSKLTPGQAQYHFLSGYTAKVAGTERGIKEPEATFSACFGAAFLPLHPTKYADLLKTKLEEHNTNVFLVNTGWSGGAYGVGNRMSLKTTRACVDAILDGSINKSEFKADPIFQFEVPQTLGNVSPDVLVPRNAWEDKAAYESAAKELANKFVANYSQYIHEGKPDFSAFGPKL</sequence>
<dbReference type="InterPro" id="IPR008210">
    <property type="entry name" value="PEP_carboxykinase_N"/>
</dbReference>
<keyword evidence="14" id="KW-1185">Reference proteome</keyword>
<keyword evidence="13" id="KW-0808">Transferase</keyword>
<keyword evidence="10" id="KW-0464">Manganese</keyword>
<reference evidence="13 14" key="1">
    <citation type="submission" date="2011-02" db="EMBL/GenBank/DDBJ databases">
        <title>The Genome Sequence of Sphaeroforma arctica JP610.</title>
        <authorList>
            <consortium name="The Broad Institute Genome Sequencing Platform"/>
            <person name="Russ C."/>
            <person name="Cuomo C."/>
            <person name="Young S.K."/>
            <person name="Zeng Q."/>
            <person name="Gargeya S."/>
            <person name="Alvarado L."/>
            <person name="Berlin A."/>
            <person name="Chapman S.B."/>
            <person name="Chen Z."/>
            <person name="Freedman E."/>
            <person name="Gellesch M."/>
            <person name="Goldberg J."/>
            <person name="Griggs A."/>
            <person name="Gujja S."/>
            <person name="Heilman E."/>
            <person name="Heiman D."/>
            <person name="Howarth C."/>
            <person name="Mehta T."/>
            <person name="Neiman D."/>
            <person name="Pearson M."/>
            <person name="Roberts A."/>
            <person name="Saif S."/>
            <person name="Shea T."/>
            <person name="Shenoy N."/>
            <person name="Sisk P."/>
            <person name="Stolte C."/>
            <person name="Sykes S."/>
            <person name="White J."/>
            <person name="Yandava C."/>
            <person name="Burger G."/>
            <person name="Gray M.W."/>
            <person name="Holland P.W.H."/>
            <person name="King N."/>
            <person name="Lang F.B.F."/>
            <person name="Roger A.J."/>
            <person name="Ruiz-Trillo I."/>
            <person name="Haas B."/>
            <person name="Nusbaum C."/>
            <person name="Birren B."/>
        </authorList>
    </citation>
    <scope>NUCLEOTIDE SEQUENCE [LARGE SCALE GENOMIC DNA]</scope>
    <source>
        <strain evidence="13 14">JP610</strain>
    </source>
</reference>
<dbReference type="GO" id="GO:0006094">
    <property type="term" value="P:gluconeogenesis"/>
    <property type="evidence" value="ECO:0007669"/>
    <property type="project" value="UniProtKB-UniPathway"/>
</dbReference>
<dbReference type="NCBIfam" id="NF006821">
    <property type="entry name" value="PRK09344.1-3"/>
    <property type="match status" value="1"/>
</dbReference>
<dbReference type="GO" id="GO:0004612">
    <property type="term" value="F:phosphoenolpyruvate carboxykinase (ATP) activity"/>
    <property type="evidence" value="ECO:0007669"/>
    <property type="project" value="UniProtKB-EC"/>
</dbReference>
<dbReference type="GO" id="GO:0016301">
    <property type="term" value="F:kinase activity"/>
    <property type="evidence" value="ECO:0007669"/>
    <property type="project" value="UniProtKB-KW"/>
</dbReference>
<evidence type="ECO:0000256" key="12">
    <source>
        <dbReference type="ARBA" id="ARBA00047371"/>
    </source>
</evidence>
<dbReference type="FunFam" id="3.40.449.10:FF:000001">
    <property type="entry name" value="Phosphoenolpyruvate carboxykinase (ATP)"/>
    <property type="match status" value="1"/>
</dbReference>
<dbReference type="Gene3D" id="3.40.449.10">
    <property type="entry name" value="Phosphoenolpyruvate Carboxykinase, domain 1"/>
    <property type="match status" value="1"/>
</dbReference>
<dbReference type="OrthoDB" id="184182at2759"/>
<dbReference type="NCBIfam" id="NF006819">
    <property type="entry name" value="PRK09344.1-1"/>
    <property type="match status" value="1"/>
</dbReference>
<keyword evidence="6" id="KW-0479">Metal-binding</keyword>
<dbReference type="PANTHER" id="PTHR30031">
    <property type="entry name" value="PHOSPHOENOLPYRUVATE CARBOXYKINASE ATP"/>
    <property type="match status" value="1"/>
</dbReference>
<dbReference type="Proteomes" id="UP000054560">
    <property type="component" value="Unassembled WGS sequence"/>
</dbReference>
<gene>
    <name evidence="13" type="ORF">SARC_04578</name>
</gene>